<name>A0A8K0XTS1_9AGAR</name>
<evidence type="ECO:0000313" key="2">
    <source>
        <dbReference type="EMBL" id="KAH8105834.1"/>
    </source>
</evidence>
<dbReference type="Proteomes" id="UP000813824">
    <property type="component" value="Unassembled WGS sequence"/>
</dbReference>
<protein>
    <recommendedName>
        <fullName evidence="1">HMG domain-containing protein</fullName>
    </recommendedName>
</protein>
<comment type="caution">
    <text evidence="2">The sequence shown here is derived from an EMBL/GenBank/DDBJ whole genome shotgun (WGS) entry which is preliminary data.</text>
</comment>
<dbReference type="AlphaFoldDB" id="A0A8K0XTS1"/>
<evidence type="ECO:0000313" key="3">
    <source>
        <dbReference type="Proteomes" id="UP000813824"/>
    </source>
</evidence>
<gene>
    <name evidence="2" type="ORF">BXZ70DRAFT_1036489</name>
</gene>
<dbReference type="Pfam" id="PF18717">
    <property type="entry name" value="CxC4"/>
    <property type="match status" value="1"/>
</dbReference>
<feature type="domain" description="HMG" evidence="1">
    <location>
        <begin position="1"/>
        <end position="63"/>
    </location>
</feature>
<organism evidence="2 3">
    <name type="scientific">Cristinia sonorae</name>
    <dbReference type="NCBI Taxonomy" id="1940300"/>
    <lineage>
        <taxon>Eukaryota</taxon>
        <taxon>Fungi</taxon>
        <taxon>Dikarya</taxon>
        <taxon>Basidiomycota</taxon>
        <taxon>Agaricomycotina</taxon>
        <taxon>Agaricomycetes</taxon>
        <taxon>Agaricomycetidae</taxon>
        <taxon>Agaricales</taxon>
        <taxon>Pleurotineae</taxon>
        <taxon>Stephanosporaceae</taxon>
        <taxon>Cristinia</taxon>
    </lineage>
</organism>
<dbReference type="OrthoDB" id="5598737at2759"/>
<feature type="non-terminal residue" evidence="2">
    <location>
        <position position="490"/>
    </location>
</feature>
<proteinExistence type="predicted"/>
<dbReference type="Pfam" id="PF18758">
    <property type="entry name" value="KDZ"/>
    <property type="match status" value="1"/>
</dbReference>
<reference evidence="2" key="1">
    <citation type="journal article" date="2021" name="New Phytol.">
        <title>Evolutionary innovations through gain and loss of genes in the ectomycorrhizal Boletales.</title>
        <authorList>
            <person name="Wu G."/>
            <person name="Miyauchi S."/>
            <person name="Morin E."/>
            <person name="Kuo A."/>
            <person name="Drula E."/>
            <person name="Varga T."/>
            <person name="Kohler A."/>
            <person name="Feng B."/>
            <person name="Cao Y."/>
            <person name="Lipzen A."/>
            <person name="Daum C."/>
            <person name="Hundley H."/>
            <person name="Pangilinan J."/>
            <person name="Johnson J."/>
            <person name="Barry K."/>
            <person name="LaButti K."/>
            <person name="Ng V."/>
            <person name="Ahrendt S."/>
            <person name="Min B."/>
            <person name="Choi I.G."/>
            <person name="Park H."/>
            <person name="Plett J.M."/>
            <person name="Magnuson J."/>
            <person name="Spatafora J.W."/>
            <person name="Nagy L.G."/>
            <person name="Henrissat B."/>
            <person name="Grigoriev I.V."/>
            <person name="Yang Z.L."/>
            <person name="Xu J."/>
            <person name="Martin F.M."/>
        </authorList>
    </citation>
    <scope>NUCLEOTIDE SEQUENCE</scope>
    <source>
        <strain evidence="2">KKN 215</strain>
    </source>
</reference>
<dbReference type="PANTHER" id="PTHR34305">
    <property type="entry name" value="EXPRESSED PROTEIN"/>
    <property type="match status" value="1"/>
</dbReference>
<sequence>GLFNWNNSFIFAHDVLNHFTNSFTASETPFTAFCLVMRRTYMEHGFEQSFCSVDTFIRVWFAFIRLQDLDSSMLCPTCGPSPSVVIADGVSLAPQMSKLTSHIRPPTTTTAHSERVETISSYRARGLPFIKTPALRALLTKFLDSTKVFFTNILDTTPLAAEYPSLHQFMMLYLSSGRQSPHYMAYRTLLSQISAPDIALQLVPFKAIPILRSMTDPNYDVPVWLQSLVPAMGHAINSHRTNSNGHRVPLPLELRAVAGWMADRANDVYSRLAQHDPAPIQVHGADNLGSWGDWRQTGTCYGLPQIRSRRVYPKLRNDGSPTDRLPEDKSDSGCNKYYSTYSKSNLAGGIMVLWCTHSICLGFHTMPVAEGRNDVFAAIYTHFPVAPEIIVYDYACQLAAYSLVREACFFRDTRFLIDELHAHGHSGCGQACFASNAMTYDERVRAINTSAAECGNGGLKRIRKSVSYMTYEHTVLYTKAFFDVWNRSIA</sequence>
<dbReference type="InterPro" id="IPR040521">
    <property type="entry name" value="KDZ"/>
</dbReference>
<keyword evidence="3" id="KW-1185">Reference proteome</keyword>
<dbReference type="InterPro" id="IPR040648">
    <property type="entry name" value="HMGXB3_CxC4"/>
</dbReference>
<evidence type="ECO:0000259" key="1">
    <source>
        <dbReference type="Pfam" id="PF18717"/>
    </source>
</evidence>
<dbReference type="EMBL" id="JAEVFJ010000003">
    <property type="protein sequence ID" value="KAH8105834.1"/>
    <property type="molecule type" value="Genomic_DNA"/>
</dbReference>
<accession>A0A8K0XTS1</accession>
<dbReference type="PANTHER" id="PTHR34305:SF1">
    <property type="entry name" value="SWIM-TYPE DOMAIN-CONTAINING PROTEIN"/>
    <property type="match status" value="1"/>
</dbReference>
<feature type="non-terminal residue" evidence="2">
    <location>
        <position position="1"/>
    </location>
</feature>